<dbReference type="SUPFAM" id="SSF56801">
    <property type="entry name" value="Acetyl-CoA synthetase-like"/>
    <property type="match status" value="1"/>
</dbReference>
<reference evidence="2" key="1">
    <citation type="journal article" date="2017" name="Nature">
        <title>Asgard archaea illuminate the origin of eukaryotic cellular complexity.</title>
        <authorList>
            <person name="Zaremba-Niedzwiedzka K."/>
            <person name="Caceres E.F."/>
            <person name="Saw J.H."/>
            <person name="Backstrom D."/>
            <person name="Juzokaite L."/>
            <person name="Vancaester E."/>
            <person name="Seitz K.W."/>
            <person name="Anantharaman K."/>
            <person name="Starnawski P."/>
            <person name="Kjeldsen K.U."/>
            <person name="Scott M.B."/>
            <person name="Nunoura T."/>
            <person name="Banfield J.F."/>
            <person name="Schramm A."/>
            <person name="Baker B.J."/>
            <person name="Spang A."/>
            <person name="Ettema T.J.G."/>
        </authorList>
    </citation>
    <scope>NUCLEOTIDE SEQUENCE</scope>
    <source>
        <strain evidence="2">LCB_4</strain>
    </source>
</reference>
<dbReference type="EMBL" id="CP091871">
    <property type="protein sequence ID" value="WEU40491.1"/>
    <property type="molecule type" value="Genomic_DNA"/>
</dbReference>
<dbReference type="Gene3D" id="3.40.50.12780">
    <property type="entry name" value="N-terminal domain of ligase-like"/>
    <property type="match status" value="1"/>
</dbReference>
<dbReference type="AlphaFoldDB" id="A0AAF0D2J5"/>
<dbReference type="PANTHER" id="PTHR43845:SF1">
    <property type="entry name" value="BLR5969 PROTEIN"/>
    <property type="match status" value="1"/>
</dbReference>
<name>A0AAF0D2J5_ODILC</name>
<dbReference type="Pfam" id="PF00501">
    <property type="entry name" value="AMP-binding"/>
    <property type="match status" value="1"/>
</dbReference>
<protein>
    <submittedName>
        <fullName evidence="2">GH3 auxin-responsive promoter family protein</fullName>
    </submittedName>
</protein>
<evidence type="ECO:0000313" key="2">
    <source>
        <dbReference type="EMBL" id="WEU40491.1"/>
    </source>
</evidence>
<evidence type="ECO:0000313" key="3">
    <source>
        <dbReference type="Proteomes" id="UP000186851"/>
    </source>
</evidence>
<sequence>MRYATSFSFTVNPSFLILEELYSNSYYIILTLEVKMVSDLSTFQKHYENQEKRLDETRLFQKAALSALYHDKWASRSIKVEGLKGFEGLRELPFTEPNDIRLAWENHPIEDIILTKNVAVWHCTSGSMGKKKWIPWSYNDYTLSRLEIGKLLFETGLKPDDIMLSITLPAPFISGSLPYRILESSGSIGYPIEQIITAPTSMQEVFELLVKRQPTVMLSTPSLALRIAEEIGKRTPSILKKLAEEKKSLKIKLGSFITRLVSIKPRHIFKKLRIGFFTAESLDPYRSMLQDLWGLEAFDLYGFTEGFGVGYECSEHNGLHFPSLNCILEIIPESELKKEENNPDYAPKTVLLSEAEKGLTGELVVTDFKEALPLIRYRIRDLVKTVQTDECSCGCFSPKLKVLGRSDDIVNMGVIRFSSTSINQVLKSDMKNGKVDKWGIYISRKGYKPLLKLRIQPSEVKDEKLFREEIFSNLLNIEAFKTGFEAGLFILEPFEFTDQLNLEVIGQGKTRLIRYSPDYNKPLNRD</sequence>
<gene>
    <name evidence="2" type="ORF">OdinLCB4_000735</name>
</gene>
<dbReference type="InterPro" id="IPR000873">
    <property type="entry name" value="AMP-dep_synth/lig_dom"/>
</dbReference>
<proteinExistence type="predicted"/>
<reference evidence="2" key="2">
    <citation type="journal article" date="2022" name="Nat. Microbiol.">
        <title>A closed Candidatus Odinarchaeum chromosome exposes Asgard archaeal viruses.</title>
        <authorList>
            <person name="Tamarit D."/>
            <person name="Caceres E.F."/>
            <person name="Krupovic M."/>
            <person name="Nijland R."/>
            <person name="Eme L."/>
            <person name="Robinson N.P."/>
            <person name="Ettema T.J.G."/>
        </authorList>
    </citation>
    <scope>NUCLEOTIDE SEQUENCE</scope>
    <source>
        <strain evidence="2">LCB_4</strain>
    </source>
</reference>
<dbReference type="PANTHER" id="PTHR43845">
    <property type="entry name" value="BLR5969 PROTEIN"/>
    <property type="match status" value="1"/>
</dbReference>
<dbReference type="KEGG" id="oyw:OdinLCB4_000735"/>
<accession>A0AAF0D2J5</accession>
<dbReference type="Proteomes" id="UP000186851">
    <property type="component" value="Chromosome"/>
</dbReference>
<organism evidence="2 3">
    <name type="scientific">Odinarchaeota yellowstonii (strain LCB_4)</name>
    <dbReference type="NCBI Taxonomy" id="1841599"/>
    <lineage>
        <taxon>Archaea</taxon>
        <taxon>Promethearchaeati</taxon>
        <taxon>Candidatus Odinarchaeota</taxon>
        <taxon>Candidatus Odinarchaeia</taxon>
        <taxon>Candidatus Odinarchaeales</taxon>
        <taxon>Candidatus Odinarchaeaceae</taxon>
        <taxon>Candidatus Odinarchaeum</taxon>
    </lineage>
</organism>
<dbReference type="InterPro" id="IPR042099">
    <property type="entry name" value="ANL_N_sf"/>
</dbReference>
<evidence type="ECO:0000259" key="1">
    <source>
        <dbReference type="Pfam" id="PF00501"/>
    </source>
</evidence>
<feature type="domain" description="AMP-dependent synthetase/ligase" evidence="1">
    <location>
        <begin position="100"/>
        <end position="311"/>
    </location>
</feature>